<proteinExistence type="predicted"/>
<dbReference type="AlphaFoldDB" id="A0A918K8F3"/>
<organism evidence="2 3">
    <name type="scientific">Saccharospirillum salsuginis</name>
    <dbReference type="NCBI Taxonomy" id="418750"/>
    <lineage>
        <taxon>Bacteria</taxon>
        <taxon>Pseudomonadati</taxon>
        <taxon>Pseudomonadota</taxon>
        <taxon>Gammaproteobacteria</taxon>
        <taxon>Oceanospirillales</taxon>
        <taxon>Saccharospirillaceae</taxon>
        <taxon>Saccharospirillum</taxon>
    </lineage>
</organism>
<keyword evidence="3" id="KW-1185">Reference proteome</keyword>
<reference evidence="2" key="2">
    <citation type="submission" date="2020-09" db="EMBL/GenBank/DDBJ databases">
        <authorList>
            <person name="Sun Q."/>
            <person name="Kim S."/>
        </authorList>
    </citation>
    <scope>NUCLEOTIDE SEQUENCE</scope>
    <source>
        <strain evidence="2">KCTC 22169</strain>
    </source>
</reference>
<gene>
    <name evidence="2" type="ORF">GCM10007392_22370</name>
</gene>
<dbReference type="Pfam" id="PF08878">
    <property type="entry name" value="HamA"/>
    <property type="match status" value="1"/>
</dbReference>
<dbReference type="RefSeq" id="WP_189608630.1">
    <property type="nucleotide sequence ID" value="NZ_BMXR01000005.1"/>
</dbReference>
<comment type="caution">
    <text evidence="2">The sequence shown here is derived from an EMBL/GenBank/DDBJ whole genome shotgun (WGS) entry which is preliminary data.</text>
</comment>
<evidence type="ECO:0000313" key="3">
    <source>
        <dbReference type="Proteomes" id="UP000626148"/>
    </source>
</evidence>
<evidence type="ECO:0000313" key="2">
    <source>
        <dbReference type="EMBL" id="GGX54511.1"/>
    </source>
</evidence>
<reference evidence="2" key="1">
    <citation type="journal article" date="2014" name="Int. J. Syst. Evol. Microbiol.">
        <title>Complete genome sequence of Corynebacterium casei LMG S-19264T (=DSM 44701T), isolated from a smear-ripened cheese.</title>
        <authorList>
            <consortium name="US DOE Joint Genome Institute (JGI-PGF)"/>
            <person name="Walter F."/>
            <person name="Albersmeier A."/>
            <person name="Kalinowski J."/>
            <person name="Ruckert C."/>
        </authorList>
    </citation>
    <scope>NUCLEOTIDE SEQUENCE</scope>
    <source>
        <strain evidence="2">KCTC 22169</strain>
    </source>
</reference>
<feature type="domain" description="Anti-bacteriophage protein A/HamA C-terminal" evidence="1">
    <location>
        <begin position="22"/>
        <end position="294"/>
    </location>
</feature>
<dbReference type="EMBL" id="BMXR01000005">
    <property type="protein sequence ID" value="GGX54511.1"/>
    <property type="molecule type" value="Genomic_DNA"/>
</dbReference>
<name>A0A918K8F3_9GAMM</name>
<evidence type="ECO:0000259" key="1">
    <source>
        <dbReference type="Pfam" id="PF08878"/>
    </source>
</evidence>
<accession>A0A918K8F3</accession>
<protein>
    <recommendedName>
        <fullName evidence="1">Anti-bacteriophage protein A/HamA C-terminal domain-containing protein</fullName>
    </recommendedName>
</protein>
<dbReference type="Proteomes" id="UP000626148">
    <property type="component" value="Unassembled WGS sequence"/>
</dbReference>
<dbReference type="InterPro" id="IPR014976">
    <property type="entry name" value="AbpA_HamA_C"/>
</dbReference>
<sequence>MSKKLQTQLQNANKIKALLKNVDVEHTCPNGQKVETLLVYLPISNGKTDYSEFFELIRTELLHNFVFSCTEIEKKLGVKSKKSKEDLFNKAIRKLSKKTAHGELGELIIFTLLDVYFEAPKILSKVSQKSNPKMPVFGADAVHGQFTDDGFILYLGESKLFKSFKSAATKATQSIVNAKSKYQDELDLLDSYLDFPGIDEETEQRLLELLDPFNNKDIEEKIKSPCFIGFAEPKLISTPKSNEEFLTDYKNLAQEYVSYYYSKVEEGEMTTEETPLLLLPFSDIEMLVSDFIDHIGIEK</sequence>